<gene>
    <name evidence="4" type="ORF">GCM10023205_69700</name>
</gene>
<dbReference type="InterPro" id="IPR023294">
    <property type="entry name" value="Tachylectin2"/>
</dbReference>
<keyword evidence="5" id="KW-1185">Reference proteome</keyword>
<reference evidence="5" key="1">
    <citation type="journal article" date="2019" name="Int. J. Syst. Evol. Microbiol.">
        <title>The Global Catalogue of Microorganisms (GCM) 10K type strain sequencing project: providing services to taxonomists for standard genome sequencing and annotation.</title>
        <authorList>
            <consortium name="The Broad Institute Genomics Platform"/>
            <consortium name="The Broad Institute Genome Sequencing Center for Infectious Disease"/>
            <person name="Wu L."/>
            <person name="Ma J."/>
        </authorList>
    </citation>
    <scope>NUCLEOTIDE SEQUENCE [LARGE SCALE GENOMIC DNA]</scope>
    <source>
        <strain evidence="5">JCM 17986</strain>
    </source>
</reference>
<organism evidence="4 5">
    <name type="scientific">Yinghuangia aomiensis</name>
    <dbReference type="NCBI Taxonomy" id="676205"/>
    <lineage>
        <taxon>Bacteria</taxon>
        <taxon>Bacillati</taxon>
        <taxon>Actinomycetota</taxon>
        <taxon>Actinomycetes</taxon>
        <taxon>Kitasatosporales</taxon>
        <taxon>Streptomycetaceae</taxon>
        <taxon>Yinghuangia</taxon>
    </lineage>
</organism>
<evidence type="ECO:0000313" key="4">
    <source>
        <dbReference type="EMBL" id="GAA4988760.1"/>
    </source>
</evidence>
<dbReference type="EMBL" id="BAABHS010000036">
    <property type="protein sequence ID" value="GAA4988760.1"/>
    <property type="molecule type" value="Genomic_DNA"/>
</dbReference>
<comment type="caution">
    <text evidence="4">The sequence shown here is derived from an EMBL/GenBank/DDBJ whole genome shotgun (WGS) entry which is preliminary data.</text>
</comment>
<dbReference type="Proteomes" id="UP001500466">
    <property type="component" value="Unassembled WGS sequence"/>
</dbReference>
<evidence type="ECO:0000259" key="2">
    <source>
        <dbReference type="Pfam" id="PF14517"/>
    </source>
</evidence>
<protein>
    <recommendedName>
        <fullName evidence="6">Tachylectin</fullName>
    </recommendedName>
</protein>
<dbReference type="Pfam" id="PF14517">
    <property type="entry name" value="Tachylectin"/>
    <property type="match status" value="1"/>
</dbReference>
<feature type="domain" description="Tachylectin 2" evidence="2">
    <location>
        <begin position="22"/>
        <end position="155"/>
    </location>
</feature>
<proteinExistence type="predicted"/>
<accession>A0ABP9I6P0</accession>
<evidence type="ECO:0000259" key="3">
    <source>
        <dbReference type="Pfam" id="PF20254"/>
    </source>
</evidence>
<sequence>MGLAADTASAATNPVDPEQSQTRMVPGGNGVIYSVQADGRLKWFRHLGRENGTGVWVGGGSPREIGSGWHLHTNVLAAADGQLFGFCGDGSLVWHKYQLANQDTGEGSWHPKSNTVIHTGFGGFGQIFGGWDGVIYGIDANGDLYWFKYLAGDGSTGSGAWANGGRGSRIASGRRDYDMHFADADGVIYGVRHGATLDWFRYLAGDGSNGSGAWANGGSAIRIDDGWDWGSLTERFADHGTFYSVWLDRKDPPGRDHELHWSRLTNWQTVDRDGRGTWAGSAGALVGNGFTVGRTANLQGYADRWSVANGQALNVSVSSAFDRYQATVLRLDGPITPGTTLDRTNSQVVSGPTSHTGHLRSVQSGYRTKGCGWPTDFTVPIAQDWKSGFYVVQLTGDRGVRRYVPFVVRPPKPVAKMALMLPFLTHSAYNHWGGHYQYSWDNPPHNRTHTMLRPFANAYIEPPGHMDVRFYGDLLLLRWLADNSVAYDCYQDLDLHNDDTWLGGYKALMLASHPEYWTDTMRTRLEAYLTGGGRVIYTGGNGMYERAEPSVNGTALTHRNERGDRWLWRDQGHSEKNILGVAYNGASFMEFAPYEVDADHPFLAGTGLQPGDQFGRTGYNFAASGWEVDTCDENGARLPGVQRIAHGTQQGGSHMVHFERGNGGWVFSASSLCFNGALAHDRALAGILRNAVNAGVQ</sequence>
<evidence type="ECO:0000313" key="5">
    <source>
        <dbReference type="Proteomes" id="UP001500466"/>
    </source>
</evidence>
<feature type="domain" description="N,N-dimethylformamidase beta subunit-like C-terminal" evidence="3">
    <location>
        <begin position="362"/>
        <end position="679"/>
    </location>
</feature>
<dbReference type="Gene3D" id="2.115.10.10">
    <property type="entry name" value="Tachylectin 2"/>
    <property type="match status" value="1"/>
</dbReference>
<feature type="region of interest" description="Disordered" evidence="1">
    <location>
        <begin position="1"/>
        <end position="27"/>
    </location>
</feature>
<name>A0ABP9I6P0_9ACTN</name>
<evidence type="ECO:0000256" key="1">
    <source>
        <dbReference type="SAM" id="MobiDB-lite"/>
    </source>
</evidence>
<dbReference type="InterPro" id="IPR046540">
    <property type="entry name" value="DMFA2_C"/>
</dbReference>
<dbReference type="Pfam" id="PF20254">
    <property type="entry name" value="DMFA2_C"/>
    <property type="match status" value="1"/>
</dbReference>
<evidence type="ECO:0008006" key="6">
    <source>
        <dbReference type="Google" id="ProtNLM"/>
    </source>
</evidence>